<evidence type="ECO:0000256" key="1">
    <source>
        <dbReference type="SAM" id="MobiDB-lite"/>
    </source>
</evidence>
<protein>
    <submittedName>
        <fullName evidence="2">Uncharacterized protein</fullName>
    </submittedName>
</protein>
<dbReference type="EMBL" id="LT607733">
    <property type="protein sequence ID" value="SCG16437.1"/>
    <property type="molecule type" value="Genomic_DNA"/>
</dbReference>
<accession>A0A1C5G9M7</accession>
<keyword evidence="3" id="KW-1185">Reference proteome</keyword>
<evidence type="ECO:0000313" key="3">
    <source>
        <dbReference type="Proteomes" id="UP000198251"/>
    </source>
</evidence>
<feature type="region of interest" description="Disordered" evidence="1">
    <location>
        <begin position="26"/>
        <end position="53"/>
    </location>
</feature>
<dbReference type="GeneID" id="95802498"/>
<dbReference type="RefSeq" id="WP_089000335.1">
    <property type="nucleotide sequence ID" value="NZ_LT607733.1"/>
</dbReference>
<dbReference type="Proteomes" id="UP000198251">
    <property type="component" value="Chromosome I"/>
</dbReference>
<reference evidence="2 3" key="1">
    <citation type="submission" date="2016-06" db="EMBL/GenBank/DDBJ databases">
        <authorList>
            <person name="Kjaerup R.B."/>
            <person name="Dalgaard T.S."/>
            <person name="Juul-Madsen H.R."/>
        </authorList>
    </citation>
    <scope>NUCLEOTIDE SEQUENCE [LARGE SCALE GENOMIC DNA]</scope>
    <source>
        <strain evidence="2 3">DSM 43913</strain>
    </source>
</reference>
<gene>
    <name evidence="2" type="ORF">GA0070610_2701</name>
</gene>
<sequence length="98" mass="9524">MAAAPLSITGAGASTAVSGVVVAGAGGVGMTGTPSRSAAYEAHRSTRSAGCPSSMARMESAATARPFGVTNPRAARATRLVTAASTKGWDSTTALAPE</sequence>
<organism evidence="2 3">
    <name type="scientific">Micromonospora echinofusca</name>
    <dbReference type="NCBI Taxonomy" id="47858"/>
    <lineage>
        <taxon>Bacteria</taxon>
        <taxon>Bacillati</taxon>
        <taxon>Actinomycetota</taxon>
        <taxon>Actinomycetes</taxon>
        <taxon>Micromonosporales</taxon>
        <taxon>Micromonosporaceae</taxon>
        <taxon>Micromonospora</taxon>
    </lineage>
</organism>
<name>A0A1C5G9M7_MICEH</name>
<proteinExistence type="predicted"/>
<dbReference type="AlphaFoldDB" id="A0A1C5G9M7"/>
<evidence type="ECO:0000313" key="2">
    <source>
        <dbReference type="EMBL" id="SCG16437.1"/>
    </source>
</evidence>